<evidence type="ECO:0000313" key="1">
    <source>
        <dbReference type="EMBL" id="EFV45636.1"/>
    </source>
</evidence>
<dbReference type="Proteomes" id="UP000006034">
    <property type="component" value="Unassembled WGS sequence"/>
</dbReference>
<dbReference type="EMBL" id="ADCP02000002">
    <property type="protein sequence ID" value="EFV45636.1"/>
    <property type="molecule type" value="Genomic_DNA"/>
</dbReference>
<dbReference type="GeneID" id="78087270"/>
<accession>E5Y2Y2</accession>
<gene>
    <name evidence="1" type="ORF">HMPREF0179_00543</name>
</gene>
<comment type="caution">
    <text evidence="1">The sequence shown here is derived from an EMBL/GenBank/DDBJ whole genome shotgun (WGS) entry which is preliminary data.</text>
</comment>
<dbReference type="AlphaFoldDB" id="E5Y2Y2"/>
<evidence type="ECO:0000313" key="2">
    <source>
        <dbReference type="Proteomes" id="UP000006034"/>
    </source>
</evidence>
<dbReference type="HOGENOM" id="CLU_2749703_0_0_7"/>
<proteinExistence type="predicted"/>
<reference evidence="1 2" key="1">
    <citation type="submission" date="2010-10" db="EMBL/GenBank/DDBJ databases">
        <authorList>
            <consortium name="The Broad Institute Genome Sequencing Platform"/>
            <person name="Ward D."/>
            <person name="Earl A."/>
            <person name="Feldgarden M."/>
            <person name="Young S.K."/>
            <person name="Gargeya S."/>
            <person name="Zeng Q."/>
            <person name="Alvarado L."/>
            <person name="Berlin A."/>
            <person name="Bochicchio J."/>
            <person name="Chapman S.B."/>
            <person name="Chen Z."/>
            <person name="Freedman E."/>
            <person name="Gellesch M."/>
            <person name="Goldberg J."/>
            <person name="Griggs A."/>
            <person name="Gujja S."/>
            <person name="Heilman E."/>
            <person name="Heiman D."/>
            <person name="Howarth C."/>
            <person name="Mehta T."/>
            <person name="Neiman D."/>
            <person name="Pearson M."/>
            <person name="Roberts A."/>
            <person name="Saif S."/>
            <person name="Shea T."/>
            <person name="Shenoy N."/>
            <person name="Sisk P."/>
            <person name="Stolte C."/>
            <person name="Sykes S."/>
            <person name="White J."/>
            <person name="Yandava C."/>
            <person name="Allen-Vercoe E."/>
            <person name="Sibley C."/>
            <person name="Ambrose C.E."/>
            <person name="Strauss J."/>
            <person name="Daigneault M."/>
            <person name="Haas B."/>
            <person name="Nusbaum C."/>
            <person name="Birren B."/>
        </authorList>
    </citation>
    <scope>NUCLEOTIDE SEQUENCE [LARGE SCALE GENOMIC DNA]</scope>
    <source>
        <strain evidence="1 2">3_1_6</strain>
    </source>
</reference>
<name>E5Y2Y2_BILW3</name>
<organism evidence="1 2">
    <name type="scientific">Bilophila wadsworthia (strain 3_1_6)</name>
    <dbReference type="NCBI Taxonomy" id="563192"/>
    <lineage>
        <taxon>Bacteria</taxon>
        <taxon>Pseudomonadati</taxon>
        <taxon>Thermodesulfobacteriota</taxon>
        <taxon>Desulfovibrionia</taxon>
        <taxon>Desulfovibrionales</taxon>
        <taxon>Desulfovibrionaceae</taxon>
        <taxon>Bilophila</taxon>
    </lineage>
</organism>
<protein>
    <submittedName>
        <fullName evidence="1">Uncharacterized protein</fullName>
    </submittedName>
</protein>
<dbReference type="RefSeq" id="WP_005024746.1">
    <property type="nucleotide sequence ID" value="NZ_KE150239.1"/>
</dbReference>
<reference evidence="1 2" key="2">
    <citation type="submission" date="2013-04" db="EMBL/GenBank/DDBJ databases">
        <title>The Genome Sequence of Bilophila wadsworthia 3_1_6.</title>
        <authorList>
            <consortium name="The Broad Institute Genomics Platform"/>
            <person name="Earl A."/>
            <person name="Ward D."/>
            <person name="Feldgarden M."/>
            <person name="Gevers D."/>
            <person name="Sibley C."/>
            <person name="Strauss J."/>
            <person name="Allen-Vercoe E."/>
            <person name="Walker B."/>
            <person name="Young S."/>
            <person name="Zeng Q."/>
            <person name="Gargeya S."/>
            <person name="Fitzgerald M."/>
            <person name="Haas B."/>
            <person name="Abouelleil A."/>
            <person name="Allen A.W."/>
            <person name="Alvarado L."/>
            <person name="Arachchi H.M."/>
            <person name="Berlin A.M."/>
            <person name="Chapman S.B."/>
            <person name="Gainer-Dewar J."/>
            <person name="Goldberg J."/>
            <person name="Griggs A."/>
            <person name="Gujja S."/>
            <person name="Hansen M."/>
            <person name="Howarth C."/>
            <person name="Imamovic A."/>
            <person name="Ireland A."/>
            <person name="Larimer J."/>
            <person name="McCowan C."/>
            <person name="Murphy C."/>
            <person name="Pearson M."/>
            <person name="Poon T.W."/>
            <person name="Priest M."/>
            <person name="Roberts A."/>
            <person name="Saif S."/>
            <person name="Shea T."/>
            <person name="Sisk P."/>
            <person name="Sykes S."/>
            <person name="Wortman J."/>
            <person name="Nusbaum C."/>
            <person name="Birren B."/>
        </authorList>
    </citation>
    <scope>NUCLEOTIDE SEQUENCE [LARGE SCALE GENOMIC DNA]</scope>
    <source>
        <strain evidence="1 2">3_1_6</strain>
    </source>
</reference>
<sequence length="70" mass="7532">MAISEDLRSVQATLMQGLNLDNAPLLRLVCSNLQSIAEQIESLENLPLATRDIAGKVGRRRGKRCALGAA</sequence>
<keyword evidence="2" id="KW-1185">Reference proteome</keyword>